<dbReference type="Pfam" id="PF13286">
    <property type="entry name" value="HD_assoc"/>
    <property type="match status" value="1"/>
</dbReference>
<dbReference type="OrthoDB" id="9803619at2"/>
<name>A0A177E8P8_9BACT</name>
<evidence type="ECO:0000256" key="1">
    <source>
        <dbReference type="ARBA" id="ARBA00022801"/>
    </source>
</evidence>
<keyword evidence="4" id="KW-1185">Reference proteome</keyword>
<reference evidence="3 4" key="1">
    <citation type="submission" date="2016-02" db="EMBL/GenBank/DDBJ databases">
        <title>Draft genome sequence of Thermodesulfatator sp. S606.</title>
        <authorList>
            <person name="Lai Q."/>
            <person name="Cao J."/>
            <person name="Dupont S."/>
            <person name="Shao Z."/>
            <person name="Jebbar M."/>
            <person name="Alain K."/>
        </authorList>
    </citation>
    <scope>NUCLEOTIDE SEQUENCE [LARGE SCALE GENOMIC DNA]</scope>
    <source>
        <strain evidence="3 4">S606</strain>
    </source>
</reference>
<feature type="domain" description="HD" evidence="2">
    <location>
        <begin position="75"/>
        <end position="196"/>
    </location>
</feature>
<dbReference type="GO" id="GO:0016793">
    <property type="term" value="F:triphosphoric monoester hydrolase activity"/>
    <property type="evidence" value="ECO:0007669"/>
    <property type="project" value="InterPro"/>
</dbReference>
<proteinExistence type="predicted"/>
<evidence type="ECO:0000259" key="2">
    <source>
        <dbReference type="PROSITE" id="PS51831"/>
    </source>
</evidence>
<dbReference type="AlphaFoldDB" id="A0A177E8P8"/>
<accession>A0A177E8P8</accession>
<sequence>MNLRKELEQIEEKVLSPLAAKSAKTRGRQRPEKECPVRTAFQRDRDRIVHAKAFRRLKHKTQVFLSPGGDHYRTRLTHTLEVAQIARTMARALRLNEDLTEAIALGHDLGHTPFGHAGEAVLNELNPAGFRHYEQSLRVVDFLEKEGKGLNLTWEVRDGILKHSKGKGPILPKDKAQLAATLEGQLVRVADIIAYLNHDLDDALRGNVIKESDIPKECLKVLGHRHSERINTMVKSLIFSTLKADDGELHIEETVIEAMDRLRDFLFARVYEAPCVYGEMLKAKKFLKELYFYFLENGLPWEKSSIYDEETSIHQKICDFIAGMTDRYALSLFEKYFVPKPWPF</sequence>
<dbReference type="PANTHER" id="PTHR35795:SF1">
    <property type="entry name" value="BIS(5'-NUCLEOSYL)-TETRAPHOSPHATASE, SYMMETRICAL"/>
    <property type="match status" value="1"/>
</dbReference>
<keyword evidence="1 3" id="KW-0378">Hydrolase</keyword>
<dbReference type="SMART" id="SM00471">
    <property type="entry name" value="HDc"/>
    <property type="match status" value="1"/>
</dbReference>
<dbReference type="EMBL" id="LSFI01000008">
    <property type="protein sequence ID" value="OAG28285.1"/>
    <property type="molecule type" value="Genomic_DNA"/>
</dbReference>
<dbReference type="Proteomes" id="UP000076964">
    <property type="component" value="Unassembled WGS sequence"/>
</dbReference>
<dbReference type="PROSITE" id="PS51831">
    <property type="entry name" value="HD"/>
    <property type="match status" value="1"/>
</dbReference>
<dbReference type="CDD" id="cd00077">
    <property type="entry name" value="HDc"/>
    <property type="match status" value="1"/>
</dbReference>
<dbReference type="InterPro" id="IPR006674">
    <property type="entry name" value="HD_domain"/>
</dbReference>
<dbReference type="InterPro" id="IPR003607">
    <property type="entry name" value="HD/PDEase_dom"/>
</dbReference>
<evidence type="ECO:0000313" key="3">
    <source>
        <dbReference type="EMBL" id="OAG28285.1"/>
    </source>
</evidence>
<gene>
    <name evidence="3" type="ORF">TH606_02735</name>
</gene>
<dbReference type="InterPro" id="IPR051094">
    <property type="entry name" value="Diverse_Catalytic_Enzymes"/>
</dbReference>
<organism evidence="3 4">
    <name type="scientific">Thermodesulfatator autotrophicus</name>
    <dbReference type="NCBI Taxonomy" id="1795632"/>
    <lineage>
        <taxon>Bacteria</taxon>
        <taxon>Pseudomonadati</taxon>
        <taxon>Thermodesulfobacteriota</taxon>
        <taxon>Thermodesulfobacteria</taxon>
        <taxon>Thermodesulfobacteriales</taxon>
        <taxon>Thermodesulfatatoraceae</taxon>
        <taxon>Thermodesulfatator</taxon>
    </lineage>
</organism>
<dbReference type="RefSeq" id="WP_068541164.1">
    <property type="nucleotide sequence ID" value="NZ_LSFI01000008.1"/>
</dbReference>
<dbReference type="Gene3D" id="1.10.3210.10">
    <property type="entry name" value="Hypothetical protein af1432"/>
    <property type="match status" value="1"/>
</dbReference>
<comment type="caution">
    <text evidence="3">The sequence shown here is derived from an EMBL/GenBank/DDBJ whole genome shotgun (WGS) entry which is preliminary data.</text>
</comment>
<dbReference type="SUPFAM" id="SSF109604">
    <property type="entry name" value="HD-domain/PDEase-like"/>
    <property type="match status" value="1"/>
</dbReference>
<dbReference type="NCBIfam" id="NF002327">
    <property type="entry name" value="PRK01286.1-2"/>
    <property type="match status" value="1"/>
</dbReference>
<dbReference type="InterPro" id="IPR026875">
    <property type="entry name" value="PHydrolase_assoc_dom"/>
</dbReference>
<dbReference type="Pfam" id="PF01966">
    <property type="entry name" value="HD"/>
    <property type="match status" value="1"/>
</dbReference>
<dbReference type="NCBIfam" id="TIGR01353">
    <property type="entry name" value="dGTP_triPase"/>
    <property type="match status" value="1"/>
</dbReference>
<dbReference type="InterPro" id="IPR006261">
    <property type="entry name" value="dGTPase"/>
</dbReference>
<evidence type="ECO:0000313" key="4">
    <source>
        <dbReference type="Proteomes" id="UP000076964"/>
    </source>
</evidence>
<dbReference type="STRING" id="1795632.TH606_02735"/>
<protein>
    <submittedName>
        <fullName evidence="3">Deoxyguanosinetriphosphate triphosphohydrolase</fullName>
    </submittedName>
</protein>
<dbReference type="PANTHER" id="PTHR35795">
    <property type="entry name" value="SLR1885 PROTEIN"/>
    <property type="match status" value="1"/>
</dbReference>